<accession>A0A9D1JEW9</accession>
<organism evidence="6 7">
    <name type="scientific">Candidatus Egerieimonas intestinavium</name>
    <dbReference type="NCBI Taxonomy" id="2840777"/>
    <lineage>
        <taxon>Bacteria</taxon>
        <taxon>Bacillati</taxon>
        <taxon>Bacillota</taxon>
        <taxon>Clostridia</taxon>
        <taxon>Lachnospirales</taxon>
        <taxon>Lachnospiraceae</taxon>
        <taxon>Lachnospiraceae incertae sedis</taxon>
        <taxon>Candidatus Egerieimonas</taxon>
    </lineage>
</organism>
<dbReference type="SUPFAM" id="SSF52540">
    <property type="entry name" value="P-loop containing nucleoside triphosphate hydrolases"/>
    <property type="match status" value="1"/>
</dbReference>
<evidence type="ECO:0000256" key="1">
    <source>
        <dbReference type="ARBA" id="ARBA00005417"/>
    </source>
</evidence>
<keyword evidence="2" id="KW-0813">Transport</keyword>
<name>A0A9D1JEW9_9FIRM</name>
<dbReference type="Proteomes" id="UP000886841">
    <property type="component" value="Unassembled WGS sequence"/>
</dbReference>
<keyword evidence="3" id="KW-0547">Nucleotide-binding</keyword>
<dbReference type="EMBL" id="DVHU01000013">
    <property type="protein sequence ID" value="HIR92125.1"/>
    <property type="molecule type" value="Genomic_DNA"/>
</dbReference>
<keyword evidence="4 6" id="KW-0067">ATP-binding</keyword>
<comment type="similarity">
    <text evidence="1">Belongs to the ABC transporter superfamily.</text>
</comment>
<evidence type="ECO:0000313" key="6">
    <source>
        <dbReference type="EMBL" id="HIR92125.1"/>
    </source>
</evidence>
<dbReference type="Gene3D" id="3.40.50.300">
    <property type="entry name" value="P-loop containing nucleotide triphosphate hydrolases"/>
    <property type="match status" value="1"/>
</dbReference>
<evidence type="ECO:0000256" key="2">
    <source>
        <dbReference type="ARBA" id="ARBA00022448"/>
    </source>
</evidence>
<protein>
    <submittedName>
        <fullName evidence="6">ABC transporter ATP-binding protein</fullName>
    </submittedName>
</protein>
<dbReference type="PROSITE" id="PS00211">
    <property type="entry name" value="ABC_TRANSPORTER_1"/>
    <property type="match status" value="1"/>
</dbReference>
<dbReference type="Pfam" id="PF00005">
    <property type="entry name" value="ABC_tran"/>
    <property type="match status" value="1"/>
</dbReference>
<proteinExistence type="inferred from homology"/>
<evidence type="ECO:0000256" key="4">
    <source>
        <dbReference type="ARBA" id="ARBA00022840"/>
    </source>
</evidence>
<dbReference type="InterPro" id="IPR003593">
    <property type="entry name" value="AAA+_ATPase"/>
</dbReference>
<dbReference type="GO" id="GO:0016887">
    <property type="term" value="F:ATP hydrolysis activity"/>
    <property type="evidence" value="ECO:0007669"/>
    <property type="project" value="InterPro"/>
</dbReference>
<feature type="domain" description="ABC transporter" evidence="5">
    <location>
        <begin position="5"/>
        <end position="233"/>
    </location>
</feature>
<sequence length="314" mass="34338">MATAIQLEHVSKYFGKRKVVDDLSFTTQTGEVFGFLGPNGAGKTTTIKMLVGLIGIDEGSISVCGSDVTKDFEKALANVGGIVENPEMYRYMTGYQNLKQYARMRKGVTQARIDEVVELVGLSNRIHEKVSKYSLGMRQRLGVAQALLHHPKVLVLDEPTNGLDPAGIRQLRDILRNLAHTEDICVLVSSHLMSEMQLMCDRVAILVKGKLIQTTTVEELVNAVGGGKGRYRYHISDAETASVLLAGNASVKLSPVDSEHMELQLLEGADENTLAQINRLLISQGVELYTAAPVETQRLEDAFIELTKGDAQIA</sequence>
<dbReference type="InterPro" id="IPR027417">
    <property type="entry name" value="P-loop_NTPase"/>
</dbReference>
<gene>
    <name evidence="6" type="ORF">IAB98_01720</name>
</gene>
<reference evidence="6" key="2">
    <citation type="journal article" date="2021" name="PeerJ">
        <title>Extensive microbial diversity within the chicken gut microbiome revealed by metagenomics and culture.</title>
        <authorList>
            <person name="Gilroy R."/>
            <person name="Ravi A."/>
            <person name="Getino M."/>
            <person name="Pursley I."/>
            <person name="Horton D.L."/>
            <person name="Alikhan N.F."/>
            <person name="Baker D."/>
            <person name="Gharbi K."/>
            <person name="Hall N."/>
            <person name="Watson M."/>
            <person name="Adriaenssens E.M."/>
            <person name="Foster-Nyarko E."/>
            <person name="Jarju S."/>
            <person name="Secka A."/>
            <person name="Antonio M."/>
            <person name="Oren A."/>
            <person name="Chaudhuri R.R."/>
            <person name="La Ragione R."/>
            <person name="Hildebrand F."/>
            <person name="Pallen M.J."/>
        </authorList>
    </citation>
    <scope>NUCLEOTIDE SEQUENCE</scope>
    <source>
        <strain evidence="6">ChiSxjej1B13-7041</strain>
    </source>
</reference>
<dbReference type="PROSITE" id="PS50893">
    <property type="entry name" value="ABC_TRANSPORTER_2"/>
    <property type="match status" value="1"/>
</dbReference>
<dbReference type="PANTHER" id="PTHR43335">
    <property type="entry name" value="ABC TRANSPORTER, ATP-BINDING PROTEIN"/>
    <property type="match status" value="1"/>
</dbReference>
<dbReference type="SMART" id="SM00382">
    <property type="entry name" value="AAA"/>
    <property type="match status" value="1"/>
</dbReference>
<evidence type="ECO:0000313" key="7">
    <source>
        <dbReference type="Proteomes" id="UP000886841"/>
    </source>
</evidence>
<dbReference type="GO" id="GO:0005524">
    <property type="term" value="F:ATP binding"/>
    <property type="evidence" value="ECO:0007669"/>
    <property type="project" value="UniProtKB-KW"/>
</dbReference>
<dbReference type="PANTHER" id="PTHR43335:SF4">
    <property type="entry name" value="ABC TRANSPORTER, ATP-BINDING PROTEIN"/>
    <property type="match status" value="1"/>
</dbReference>
<reference evidence="6" key="1">
    <citation type="submission" date="2020-10" db="EMBL/GenBank/DDBJ databases">
        <authorList>
            <person name="Gilroy R."/>
        </authorList>
    </citation>
    <scope>NUCLEOTIDE SEQUENCE</scope>
    <source>
        <strain evidence="6">ChiSxjej1B13-7041</strain>
    </source>
</reference>
<dbReference type="InterPro" id="IPR017871">
    <property type="entry name" value="ABC_transporter-like_CS"/>
</dbReference>
<dbReference type="InterPro" id="IPR003439">
    <property type="entry name" value="ABC_transporter-like_ATP-bd"/>
</dbReference>
<dbReference type="AlphaFoldDB" id="A0A9D1JEW9"/>
<evidence type="ECO:0000259" key="5">
    <source>
        <dbReference type="PROSITE" id="PS50893"/>
    </source>
</evidence>
<comment type="caution">
    <text evidence="6">The sequence shown here is derived from an EMBL/GenBank/DDBJ whole genome shotgun (WGS) entry which is preliminary data.</text>
</comment>
<evidence type="ECO:0000256" key="3">
    <source>
        <dbReference type="ARBA" id="ARBA00022741"/>
    </source>
</evidence>